<evidence type="ECO:0000256" key="1">
    <source>
        <dbReference type="ARBA" id="ARBA00006756"/>
    </source>
</evidence>
<evidence type="ECO:0000259" key="9">
    <source>
        <dbReference type="Pfam" id="PF03081"/>
    </source>
</evidence>
<feature type="region of interest" description="Disordered" evidence="7">
    <location>
        <begin position="112"/>
        <end position="220"/>
    </location>
</feature>
<dbReference type="GO" id="GO:0005546">
    <property type="term" value="F:phosphatidylinositol-4,5-bisphosphate binding"/>
    <property type="evidence" value="ECO:0007669"/>
    <property type="project" value="InterPro"/>
</dbReference>
<evidence type="ECO:0000256" key="2">
    <source>
        <dbReference type="ARBA" id="ARBA00022448"/>
    </source>
</evidence>
<dbReference type="InterPro" id="IPR016159">
    <property type="entry name" value="Cullin_repeat-like_dom_sf"/>
</dbReference>
<keyword evidence="3" id="KW-0677">Repeat</keyword>
<evidence type="ECO:0000256" key="6">
    <source>
        <dbReference type="RuleBase" id="RU365026"/>
    </source>
</evidence>
<evidence type="ECO:0000313" key="11">
    <source>
        <dbReference type="Proteomes" id="UP000032141"/>
    </source>
</evidence>
<dbReference type="Proteomes" id="UP000032141">
    <property type="component" value="Chromosome C5"/>
</dbReference>
<dbReference type="PROSITE" id="PS50077">
    <property type="entry name" value="HEAT_REPEAT"/>
    <property type="match status" value="1"/>
</dbReference>
<dbReference type="HOGENOM" id="CLU_301359_0_0_1"/>
<dbReference type="Gene3D" id="1.20.1280.170">
    <property type="entry name" value="Exocyst complex component Exo70"/>
    <property type="match status" value="1"/>
</dbReference>
<dbReference type="Pfam" id="PF20669">
    <property type="entry name" value="Exo70_N"/>
    <property type="match status" value="1"/>
</dbReference>
<dbReference type="Gene3D" id="1.25.40.10">
    <property type="entry name" value="Tetratricopeptide repeat domain"/>
    <property type="match status" value="1"/>
</dbReference>
<dbReference type="NCBIfam" id="TIGR00756">
    <property type="entry name" value="PPR"/>
    <property type="match status" value="2"/>
</dbReference>
<keyword evidence="6" id="KW-0653">Protein transport</keyword>
<dbReference type="InterPro" id="IPR011990">
    <property type="entry name" value="TPR-like_helical_dom_sf"/>
</dbReference>
<dbReference type="Pfam" id="PF01535">
    <property type="entry name" value="PPR"/>
    <property type="match status" value="1"/>
</dbReference>
<evidence type="ECO:0000256" key="8">
    <source>
        <dbReference type="SAM" id="Phobius"/>
    </source>
</evidence>
<dbReference type="InterPro" id="IPR004140">
    <property type="entry name" value="Exo70"/>
</dbReference>
<reference evidence="10 11" key="1">
    <citation type="journal article" date="2014" name="Genome Biol.">
        <title>Transcriptome and methylome profiling reveals relics of genome dominance in the mesopolyploid Brassica oleracea.</title>
        <authorList>
            <person name="Parkin I.A."/>
            <person name="Koh C."/>
            <person name="Tang H."/>
            <person name="Robinson S.J."/>
            <person name="Kagale S."/>
            <person name="Clarke W.E."/>
            <person name="Town C.D."/>
            <person name="Nixon J."/>
            <person name="Krishnakumar V."/>
            <person name="Bidwell S.L."/>
            <person name="Denoeud F."/>
            <person name="Belcram H."/>
            <person name="Links M.G."/>
            <person name="Just J."/>
            <person name="Clarke C."/>
            <person name="Bender T."/>
            <person name="Huebert T."/>
            <person name="Mason A.S."/>
            <person name="Pires J.C."/>
            <person name="Barker G."/>
            <person name="Moore J."/>
            <person name="Walley P.G."/>
            <person name="Manoli S."/>
            <person name="Batley J."/>
            <person name="Edwards D."/>
            <person name="Nelson M.N."/>
            <person name="Wang X."/>
            <person name="Paterson A.H."/>
            <person name="King G."/>
            <person name="Bancroft I."/>
            <person name="Chalhoub B."/>
            <person name="Sharpe A.G."/>
        </authorList>
    </citation>
    <scope>NUCLEOTIDE SEQUENCE</scope>
    <source>
        <strain evidence="10 11">cv. TO1000</strain>
    </source>
</reference>
<dbReference type="Pfam" id="PF03081">
    <property type="entry name" value="Exo70_C"/>
    <property type="match status" value="1"/>
</dbReference>
<dbReference type="Pfam" id="PF03018">
    <property type="entry name" value="Dirigent"/>
    <property type="match status" value="1"/>
</dbReference>
<dbReference type="InterPro" id="IPR021133">
    <property type="entry name" value="HEAT_type_2"/>
</dbReference>
<accession>A0A0D3C8D1</accession>
<keyword evidence="6" id="KW-0268">Exocytosis</keyword>
<feature type="repeat" description="HEAT" evidence="4">
    <location>
        <begin position="702"/>
        <end position="739"/>
    </location>
</feature>
<keyword evidence="8" id="KW-0472">Membrane</keyword>
<feature type="repeat" description="PPR" evidence="5">
    <location>
        <begin position="28"/>
        <end position="62"/>
    </location>
</feature>
<dbReference type="InterPro" id="IPR004265">
    <property type="entry name" value="Dirigent"/>
</dbReference>
<dbReference type="PROSITE" id="PS51375">
    <property type="entry name" value="PPR"/>
    <property type="match status" value="1"/>
</dbReference>
<comment type="function">
    <text evidence="6">Component of the exocyst complex.</text>
</comment>
<dbReference type="GO" id="GO:0015031">
    <property type="term" value="P:protein transport"/>
    <property type="evidence" value="ECO:0007669"/>
    <property type="project" value="UniProtKB-KW"/>
</dbReference>
<name>A0A0D3C8D1_BRAOL</name>
<organism evidence="10 11">
    <name type="scientific">Brassica oleracea var. oleracea</name>
    <dbReference type="NCBI Taxonomy" id="109376"/>
    <lineage>
        <taxon>Eukaryota</taxon>
        <taxon>Viridiplantae</taxon>
        <taxon>Streptophyta</taxon>
        <taxon>Embryophyta</taxon>
        <taxon>Tracheophyta</taxon>
        <taxon>Spermatophyta</taxon>
        <taxon>Magnoliopsida</taxon>
        <taxon>eudicotyledons</taxon>
        <taxon>Gunneridae</taxon>
        <taxon>Pentapetalae</taxon>
        <taxon>rosids</taxon>
        <taxon>malvids</taxon>
        <taxon>Brassicales</taxon>
        <taxon>Brassicaceae</taxon>
        <taxon>Brassiceae</taxon>
        <taxon>Brassica</taxon>
    </lineage>
</organism>
<proteinExistence type="inferred from homology"/>
<dbReference type="SUPFAM" id="SSF74788">
    <property type="entry name" value="Cullin repeat-like"/>
    <property type="match status" value="1"/>
</dbReference>
<evidence type="ECO:0000256" key="4">
    <source>
        <dbReference type="PROSITE-ProRule" id="PRU00103"/>
    </source>
</evidence>
<dbReference type="eggNOG" id="KOG4197">
    <property type="taxonomic scope" value="Eukaryota"/>
</dbReference>
<protein>
    <recommendedName>
        <fullName evidence="6">Exocyst subunit Exo70 family protein</fullName>
    </recommendedName>
</protein>
<dbReference type="PANTHER" id="PTHR12542:SF104">
    <property type="entry name" value="EXOCYST SUBUNIT EXO70 FAMILY PROTEIN"/>
    <property type="match status" value="1"/>
</dbReference>
<dbReference type="Gramene" id="Bo5g008490.1">
    <property type="protein sequence ID" value="Bo5g008490.1"/>
    <property type="gene ID" value="Bo5g008490"/>
</dbReference>
<feature type="domain" description="Exocyst complex subunit Exo70 C-terminal" evidence="9">
    <location>
        <begin position="619"/>
        <end position="978"/>
    </location>
</feature>
<evidence type="ECO:0000256" key="7">
    <source>
        <dbReference type="SAM" id="MobiDB-lite"/>
    </source>
</evidence>
<feature type="transmembrane region" description="Helical" evidence="8">
    <location>
        <begin position="76"/>
        <end position="95"/>
    </location>
</feature>
<dbReference type="PANTHER" id="PTHR12542">
    <property type="entry name" value="EXOCYST COMPLEX PROTEIN EXO70"/>
    <property type="match status" value="1"/>
</dbReference>
<dbReference type="Pfam" id="PF13041">
    <property type="entry name" value="PPR_2"/>
    <property type="match status" value="1"/>
</dbReference>
<dbReference type="GO" id="GO:0006887">
    <property type="term" value="P:exocytosis"/>
    <property type="evidence" value="ECO:0007669"/>
    <property type="project" value="UniProtKB-KW"/>
</dbReference>
<keyword evidence="8" id="KW-0812">Transmembrane</keyword>
<comment type="similarity">
    <text evidence="1 6">Belongs to the EXO70 family.</text>
</comment>
<dbReference type="eggNOG" id="KOG2344">
    <property type="taxonomic scope" value="Eukaryota"/>
</dbReference>
<dbReference type="InterPro" id="IPR002885">
    <property type="entry name" value="PPR_rpt"/>
</dbReference>
<dbReference type="InterPro" id="IPR046364">
    <property type="entry name" value="Exo70_C"/>
</dbReference>
<sequence length="992" mass="106291">MSDPGKRGRIDEAKLLLGEMKRRRIKPDVVIYNIMVNHLCSEGRAPEGYRTLKEMEKKSCEPNAATYRMMVDGCKILFVLVLALAITFVSAARLLNEEEDLGLVPMPTISPGPLPTAGSGSFASASSGGPATGITSGTGLASGGSLTTLTGSGPLPTTGSGSLPVASSGPLPTTGTGSLPTTGSGPFPVASSGPLPGAGSGPLPAVGSGATATGAGSATGGSVPDLDHSLVFFMHDILGGSNPTARAVTGVVANPALSGQLPFAKPNGANLPVNNGVPSNNNNNGILNNNNVPLLVGLGGTTSSILQNDGNNLLNSLPVATGGQLPSGSSLQMLMFETMTVMDNELTEGHELGSGLLGKAQGFYVASAVDGTSQTMAFTAMFESGGYEDSISFFGVHRTAAPVHRWKQHMVLLKPSAFSKSPKLAPPQQGGFSDSLIGDTVEAADAFIRQWVSPHLYDSSSTSCSLSSLFSAENRGEGRRFLDVLAKLHYAIQSAGLVNPDSAKLAQARELMQTAMKYLEKEFYRVLKSNRRFLDSESISGLSCNEKAEVNADAEAIEDLKMIANCMISSGYEKDCVKIYKKLRRKMIVEALSNLGCEKLTSAQMQKLEWETLEKKIKGWVRLAKVAFVTLFNGERILCDRIFSTSSSSSSSSVSIAESTFIDITLQSALKLFVFPITVAKCRKTAEKIFPTLDVYQTILHVIPQIEQIFSYDSTASVRSQAAESLEKLGESVNAMMIEFQSSITKESSKSPIPGGGVHQLTRYVMNFIVFLADYSDSLTVIIKDKESSLPLPEDYYNNGNNEENPENAGSPMAARLAWLILVLLCKIDAKSRLYSDAALSYLFLANNLHYVLIKVRTSNLKVVLGDDWVANHEVKVTQYLEKYEKMAWGDVIASLPGVSTAAAKAEEALRRFNKAFEETYKKHKNWVVPDPKLRDEIKASIASKLMGGYTGFYKEYPVGSSDIVRFTPEDLNGYISDLYIGLRGSVPVSTN</sequence>
<evidence type="ECO:0000313" key="10">
    <source>
        <dbReference type="EnsemblPlants" id="Bo5g008490.1"/>
    </source>
</evidence>
<keyword evidence="11" id="KW-1185">Reference proteome</keyword>
<dbReference type="STRING" id="109376.A0A0D3C8D1"/>
<dbReference type="GO" id="GO:0000145">
    <property type="term" value="C:exocyst"/>
    <property type="evidence" value="ECO:0007669"/>
    <property type="project" value="InterPro"/>
</dbReference>
<reference evidence="10" key="2">
    <citation type="submission" date="2015-03" db="UniProtKB">
        <authorList>
            <consortium name="EnsemblPlants"/>
        </authorList>
    </citation>
    <scope>IDENTIFICATION</scope>
</reference>
<evidence type="ECO:0000256" key="3">
    <source>
        <dbReference type="ARBA" id="ARBA00022737"/>
    </source>
</evidence>
<evidence type="ECO:0000256" key="5">
    <source>
        <dbReference type="PROSITE-ProRule" id="PRU00708"/>
    </source>
</evidence>
<keyword evidence="2 6" id="KW-0813">Transport</keyword>
<keyword evidence="8" id="KW-1133">Transmembrane helix</keyword>
<dbReference type="EnsemblPlants" id="Bo5g008490.1">
    <property type="protein sequence ID" value="Bo5g008490.1"/>
    <property type="gene ID" value="Bo5g008490"/>
</dbReference>
<dbReference type="AlphaFoldDB" id="A0A0D3C8D1"/>
<feature type="compositionally biased region" description="Low complexity" evidence="7">
    <location>
        <begin position="116"/>
        <end position="220"/>
    </location>
</feature>